<reference evidence="1 2" key="1">
    <citation type="submission" date="2023-07" db="EMBL/GenBank/DDBJ databases">
        <title>Genomic Encyclopedia of Type Strains, Phase IV (KMG-IV): sequencing the most valuable type-strain genomes for metagenomic binning, comparative biology and taxonomic classification.</title>
        <authorList>
            <person name="Goeker M."/>
        </authorList>
    </citation>
    <scope>NUCLEOTIDE SEQUENCE [LARGE SCALE GENOMIC DNA]</scope>
    <source>
        <strain evidence="1 2">DSM 17273</strain>
    </source>
</reference>
<accession>A0AA90Z928</accession>
<sequence length="243" mass="29232">MVDKIYTKKCEMVYSCIPEDGSPIRYNRLHEKITEELQSQNEIKKTMSKSTLSDCLKKIININLVEKKKLKGIRGNPVEYRRNKKYDFYDEDERRVNPENVEESQYLMISMELSNIIKNLIKELYLYSKDNDEIVYKKRYSMYLSVDILPRLMKLLNYVENENKMNDDVYRCLFGDHDFSMREKSYENLYVTKLNNMIVNSSSWKSKANLQSKLEKMSNIEIMLEYKYKDEYGYQDIEKILPH</sequence>
<dbReference type="GO" id="GO:0003677">
    <property type="term" value="F:DNA binding"/>
    <property type="evidence" value="ECO:0007669"/>
    <property type="project" value="UniProtKB-KW"/>
</dbReference>
<dbReference type="RefSeq" id="WP_270095360.1">
    <property type="nucleotide sequence ID" value="NZ_JAQFFK010000001.1"/>
</dbReference>
<organism evidence="1 2">
    <name type="scientific">Methanococcoides alaskense</name>
    <dbReference type="NCBI Taxonomy" id="325778"/>
    <lineage>
        <taxon>Archaea</taxon>
        <taxon>Methanobacteriati</taxon>
        <taxon>Methanobacteriota</taxon>
        <taxon>Stenosarchaea group</taxon>
        <taxon>Methanomicrobia</taxon>
        <taxon>Methanosarcinales</taxon>
        <taxon>Methanosarcinaceae</taxon>
        <taxon>Methanococcoides</taxon>
    </lineage>
</organism>
<keyword evidence="1" id="KW-0238">DNA-binding</keyword>
<keyword evidence="2" id="KW-1185">Reference proteome</keyword>
<protein>
    <submittedName>
        <fullName evidence="1">DNA-binding transcriptional regulator GbsR (MarR family)</fullName>
    </submittedName>
</protein>
<gene>
    <name evidence="1" type="ORF">J2750_002128</name>
</gene>
<proteinExistence type="predicted"/>
<dbReference type="Proteomes" id="UP001185015">
    <property type="component" value="Unassembled WGS sequence"/>
</dbReference>
<evidence type="ECO:0000313" key="1">
    <source>
        <dbReference type="EMBL" id="MDR6223655.1"/>
    </source>
</evidence>
<dbReference type="AlphaFoldDB" id="A0AA90Z928"/>
<evidence type="ECO:0000313" key="2">
    <source>
        <dbReference type="Proteomes" id="UP001185015"/>
    </source>
</evidence>
<name>A0AA90Z928_9EURY</name>
<comment type="caution">
    <text evidence="1">The sequence shown here is derived from an EMBL/GenBank/DDBJ whole genome shotgun (WGS) entry which is preliminary data.</text>
</comment>
<dbReference type="EMBL" id="JAVDQI010000010">
    <property type="protein sequence ID" value="MDR6223655.1"/>
    <property type="molecule type" value="Genomic_DNA"/>
</dbReference>